<dbReference type="AlphaFoldDB" id="A0A182ZZW2"/>
<sequence length="85" mass="9868">MAGSSYFAKRLWALWPSSRLVNLVLMYQDGSVYTRRTTVPPTAVNTVLKPLHEELGHADQKKLAEVAKQHFWWMHMRRDVALLCN</sequence>
<dbReference type="InterPro" id="IPR041588">
    <property type="entry name" value="Integrase_H2C2"/>
</dbReference>
<dbReference type="Gene3D" id="1.10.340.70">
    <property type="match status" value="1"/>
</dbReference>
<reference evidence="2 3" key="2">
    <citation type="submission" date="2018-11" db="EMBL/GenBank/DDBJ databases">
        <authorList>
            <consortium name="Pathogen Informatics"/>
        </authorList>
    </citation>
    <scope>NUCLEOTIDE SEQUENCE [LARGE SCALE GENOMIC DNA]</scope>
    <source>
        <strain evidence="2 3">Egypt</strain>
    </source>
</reference>
<dbReference type="OrthoDB" id="10541091at2759"/>
<accession>A0A182ZZW2</accession>
<dbReference type="EMBL" id="UZAN01000780">
    <property type="protein sequence ID" value="VDP20651.1"/>
    <property type="molecule type" value="Genomic_DNA"/>
</dbReference>
<gene>
    <name evidence="2" type="ORF">ECPE_LOCUS247</name>
</gene>
<evidence type="ECO:0000259" key="1">
    <source>
        <dbReference type="Pfam" id="PF17921"/>
    </source>
</evidence>
<feature type="domain" description="Integrase zinc-binding" evidence="1">
    <location>
        <begin position="39"/>
        <end position="84"/>
    </location>
</feature>
<keyword evidence="3" id="KW-1185">Reference proteome</keyword>
<dbReference type="Pfam" id="PF17921">
    <property type="entry name" value="Integrase_H2C2"/>
    <property type="match status" value="1"/>
</dbReference>
<protein>
    <submittedName>
        <fullName evidence="4">Integrase_H2C2 domain-containing protein</fullName>
    </submittedName>
</protein>
<dbReference type="WBParaSite" id="ECPE_0000024601-mRNA-1">
    <property type="protein sequence ID" value="ECPE_0000024601-mRNA-1"/>
    <property type="gene ID" value="ECPE_0000024601"/>
</dbReference>
<evidence type="ECO:0000313" key="3">
    <source>
        <dbReference type="Proteomes" id="UP000272942"/>
    </source>
</evidence>
<organism evidence="4">
    <name type="scientific">Echinostoma caproni</name>
    <dbReference type="NCBI Taxonomy" id="27848"/>
    <lineage>
        <taxon>Eukaryota</taxon>
        <taxon>Metazoa</taxon>
        <taxon>Spiralia</taxon>
        <taxon>Lophotrochozoa</taxon>
        <taxon>Platyhelminthes</taxon>
        <taxon>Trematoda</taxon>
        <taxon>Digenea</taxon>
        <taxon>Plagiorchiida</taxon>
        <taxon>Echinostomata</taxon>
        <taxon>Echinostomatoidea</taxon>
        <taxon>Echinostomatidae</taxon>
        <taxon>Echinostoma</taxon>
    </lineage>
</organism>
<evidence type="ECO:0000313" key="4">
    <source>
        <dbReference type="WBParaSite" id="ECPE_0000024601-mRNA-1"/>
    </source>
</evidence>
<name>A0A182ZZW2_9TREM</name>
<evidence type="ECO:0000313" key="2">
    <source>
        <dbReference type="EMBL" id="VDP20651.1"/>
    </source>
</evidence>
<proteinExistence type="predicted"/>
<reference evidence="4" key="1">
    <citation type="submission" date="2016-06" db="UniProtKB">
        <authorList>
            <consortium name="WormBaseParasite"/>
        </authorList>
    </citation>
    <scope>IDENTIFICATION</scope>
</reference>
<dbReference type="Proteomes" id="UP000272942">
    <property type="component" value="Unassembled WGS sequence"/>
</dbReference>